<comment type="caution">
    <text evidence="2">The sequence shown here is derived from an EMBL/GenBank/DDBJ whole genome shotgun (WGS) entry which is preliminary data.</text>
</comment>
<dbReference type="SUPFAM" id="SSF56752">
    <property type="entry name" value="D-aminoacid aminotransferase-like PLP-dependent enzymes"/>
    <property type="match status" value="1"/>
</dbReference>
<proteinExistence type="inferred from homology"/>
<name>X0WG51_9ZZZZ</name>
<gene>
    <name evidence="2" type="ORF">S01H1_73496</name>
</gene>
<dbReference type="InterPro" id="IPR050571">
    <property type="entry name" value="Class-IV_PLP-Dep_Aminotrnsfr"/>
</dbReference>
<dbReference type="GO" id="GO:0046394">
    <property type="term" value="P:carboxylic acid biosynthetic process"/>
    <property type="evidence" value="ECO:0007669"/>
    <property type="project" value="UniProtKB-ARBA"/>
</dbReference>
<dbReference type="InterPro" id="IPR036038">
    <property type="entry name" value="Aminotransferase-like"/>
</dbReference>
<dbReference type="AlphaFoldDB" id="X0WG51"/>
<evidence type="ECO:0000256" key="1">
    <source>
        <dbReference type="ARBA" id="ARBA00009320"/>
    </source>
</evidence>
<protein>
    <recommendedName>
        <fullName evidence="3">Aminotransferase class IV</fullName>
    </recommendedName>
</protein>
<dbReference type="InterPro" id="IPR043131">
    <property type="entry name" value="BCAT-like_N"/>
</dbReference>
<dbReference type="Gene3D" id="3.30.470.10">
    <property type="match status" value="1"/>
</dbReference>
<evidence type="ECO:0008006" key="3">
    <source>
        <dbReference type="Google" id="ProtNLM"/>
    </source>
</evidence>
<dbReference type="Pfam" id="PF01063">
    <property type="entry name" value="Aminotran_4"/>
    <property type="match status" value="1"/>
</dbReference>
<dbReference type="GO" id="GO:0003824">
    <property type="term" value="F:catalytic activity"/>
    <property type="evidence" value="ECO:0007669"/>
    <property type="project" value="InterPro"/>
</dbReference>
<accession>X0WG51</accession>
<dbReference type="PANTHER" id="PTHR42743">
    <property type="entry name" value="AMINO-ACID AMINOTRANSFERASE"/>
    <property type="match status" value="1"/>
</dbReference>
<comment type="similarity">
    <text evidence="1">Belongs to the class-IV pyridoxal-phosphate-dependent aminotransferase family.</text>
</comment>
<organism evidence="2">
    <name type="scientific">marine sediment metagenome</name>
    <dbReference type="NCBI Taxonomy" id="412755"/>
    <lineage>
        <taxon>unclassified sequences</taxon>
        <taxon>metagenomes</taxon>
        <taxon>ecological metagenomes</taxon>
    </lineage>
</organism>
<dbReference type="InterPro" id="IPR001544">
    <property type="entry name" value="Aminotrans_IV"/>
</dbReference>
<feature type="non-terminal residue" evidence="2">
    <location>
        <position position="122"/>
    </location>
</feature>
<evidence type="ECO:0000313" key="2">
    <source>
        <dbReference type="EMBL" id="GAG29655.1"/>
    </source>
</evidence>
<dbReference type="PANTHER" id="PTHR42743:SF11">
    <property type="entry name" value="AMINODEOXYCHORISMATE LYASE"/>
    <property type="match status" value="1"/>
</dbReference>
<reference evidence="2" key="1">
    <citation type="journal article" date="2014" name="Front. Microbiol.">
        <title>High frequency of phylogenetically diverse reductive dehalogenase-homologous genes in deep subseafloor sedimentary metagenomes.</title>
        <authorList>
            <person name="Kawai M."/>
            <person name="Futagami T."/>
            <person name="Toyoda A."/>
            <person name="Takaki Y."/>
            <person name="Nishi S."/>
            <person name="Hori S."/>
            <person name="Arai W."/>
            <person name="Tsubouchi T."/>
            <person name="Morono Y."/>
            <person name="Uchiyama I."/>
            <person name="Ito T."/>
            <person name="Fujiyama A."/>
            <person name="Inagaki F."/>
            <person name="Takami H."/>
        </authorList>
    </citation>
    <scope>NUCLEOTIDE SEQUENCE</scope>
    <source>
        <strain evidence="2">Expedition CK06-06</strain>
    </source>
</reference>
<dbReference type="EMBL" id="BARS01049112">
    <property type="protein sequence ID" value="GAG29655.1"/>
    <property type="molecule type" value="Genomic_DNA"/>
</dbReference>
<sequence length="122" mass="13877">MKIFVNERIVDEEKAVLSVLDRGLLYGDGLFETMRSYGGRVLALDRHLDRLYYSAGVIGIKIDKNRKYIKYIIHKLLKVNGLKDAYIRLSVTRGKGRIGLDATTAKEQSIIIIAKKFEPYSA</sequence>